<reference evidence="2 3" key="2">
    <citation type="submission" date="2018-11" db="EMBL/GenBank/DDBJ databases">
        <authorList>
            <consortium name="Pathogen Informatics"/>
        </authorList>
    </citation>
    <scope>NUCLEOTIDE SEQUENCE [LARGE SCALE GENOMIC DNA]</scope>
</reference>
<gene>
    <name evidence="2" type="ORF">SBAD_LOCUS11940</name>
</gene>
<keyword evidence="3" id="KW-1185">Reference proteome</keyword>
<evidence type="ECO:0000313" key="2">
    <source>
        <dbReference type="EMBL" id="VDP44178.1"/>
    </source>
</evidence>
<dbReference type="WBParaSite" id="SBAD_0001233701-mRNA-1">
    <property type="protein sequence ID" value="SBAD_0001233701-mRNA-1"/>
    <property type="gene ID" value="SBAD_0001233701"/>
</dbReference>
<evidence type="ECO:0000313" key="3">
    <source>
        <dbReference type="Proteomes" id="UP000270296"/>
    </source>
</evidence>
<evidence type="ECO:0000256" key="1">
    <source>
        <dbReference type="SAM" id="MobiDB-lite"/>
    </source>
</evidence>
<reference evidence="4" key="1">
    <citation type="submission" date="2016-06" db="UniProtKB">
        <authorList>
            <consortium name="WormBaseParasite"/>
        </authorList>
    </citation>
    <scope>IDENTIFICATION</scope>
</reference>
<feature type="region of interest" description="Disordered" evidence="1">
    <location>
        <begin position="1"/>
        <end position="23"/>
    </location>
</feature>
<evidence type="ECO:0000313" key="4">
    <source>
        <dbReference type="WBParaSite" id="SBAD_0001233701-mRNA-1"/>
    </source>
</evidence>
<proteinExistence type="predicted"/>
<protein>
    <submittedName>
        <fullName evidence="2 4">Uncharacterized protein</fullName>
    </submittedName>
</protein>
<organism evidence="4">
    <name type="scientific">Soboliphyme baturini</name>
    <dbReference type="NCBI Taxonomy" id="241478"/>
    <lineage>
        <taxon>Eukaryota</taxon>
        <taxon>Metazoa</taxon>
        <taxon>Ecdysozoa</taxon>
        <taxon>Nematoda</taxon>
        <taxon>Enoplea</taxon>
        <taxon>Dorylaimia</taxon>
        <taxon>Dioctophymatida</taxon>
        <taxon>Dioctophymatoidea</taxon>
        <taxon>Soboliphymatidae</taxon>
        <taxon>Soboliphyme</taxon>
    </lineage>
</organism>
<accession>A0A183J7U2</accession>
<dbReference type="EMBL" id="UZAM01016649">
    <property type="protein sequence ID" value="VDP44178.1"/>
    <property type="molecule type" value="Genomic_DNA"/>
</dbReference>
<dbReference type="AlphaFoldDB" id="A0A183J7U2"/>
<feature type="compositionally biased region" description="Polar residues" evidence="1">
    <location>
        <begin position="13"/>
        <end position="22"/>
    </location>
</feature>
<name>A0A183J7U2_9BILA</name>
<sequence>MSRVDTPRRHAQLVSNNDQANAADTCVEHITRENDRDEANSVSCINYGGTTSMEEREISERRRNRIRKQPGSKAETFCAMQQHILHCLILSTVRSFQP</sequence>
<dbReference type="Proteomes" id="UP000270296">
    <property type="component" value="Unassembled WGS sequence"/>
</dbReference>